<accession>A0A142BPU2</accession>
<organism evidence="1">
    <name type="scientific">Sinorhizobium sp. M14</name>
    <dbReference type="NCBI Taxonomy" id="430451"/>
    <lineage>
        <taxon>Bacteria</taxon>
        <taxon>Pseudomonadati</taxon>
        <taxon>Pseudomonadota</taxon>
        <taxon>Alphaproteobacteria</taxon>
        <taxon>Hyphomicrobiales</taxon>
        <taxon>Rhizobiaceae</taxon>
        <taxon>Sinorhizobium/Ensifer group</taxon>
        <taxon>Sinorhizobium</taxon>
    </lineage>
</organism>
<dbReference type="RefSeq" id="WP_115422073.1">
    <property type="nucleotide sequence ID" value="NZ_KU140623.1"/>
</dbReference>
<name>A0A142BPU2_9HYPH</name>
<dbReference type="AlphaFoldDB" id="A0A142BPU2"/>
<protein>
    <submittedName>
        <fullName evidence="1">Uncharacterized protein</fullName>
    </submittedName>
</protein>
<proteinExistence type="predicted"/>
<evidence type="ECO:0000313" key="1">
    <source>
        <dbReference type="EMBL" id="AMP35100.1"/>
    </source>
</evidence>
<keyword evidence="1" id="KW-0614">Plasmid</keyword>
<dbReference type="EMBL" id="KU140623">
    <property type="protein sequence ID" value="AMP35100.1"/>
    <property type="molecule type" value="Genomic_DNA"/>
</dbReference>
<sequence length="182" mass="19601">MADSDNSRTLSPVTRGDFHSLVAASFPTYPEVATLQNPGFSHCADDPALVAWHHWRSAWDRLSESTVHQQQLETSLFSDGLSASEQHDGSRAYNEALEAEDQAALAEELAAQALWQTSAVSIAGIIAQVDAILHRGQPSPTCMDDPWPQIRAAMANLIAIDAAVDPPGRLASCEPRATLQNS</sequence>
<geneLocation type="plasmid" evidence="1">
    <name>pSinB</name>
</geneLocation>
<reference evidence="1" key="1">
    <citation type="submission" date="2015-11" db="EMBL/GenBank/DDBJ databases">
        <title>Molecular characterization of pSinB plasmid of arsenite oxidizing, metalotolerant Sinorhizobium sp. M14 - insight into the heavy metal resistome of sinorhizobial extrachromosomal replicons.</title>
        <authorList>
            <person name="Romaniuk K."/>
            <person name="Decewicz P."/>
            <person name="Mielnicki S."/>
            <person name="Sklodowska A."/>
            <person name="Dziewit L."/>
            <person name="Drewniak L."/>
        </authorList>
    </citation>
    <scope>NUCLEOTIDE SEQUENCE</scope>
    <source>
        <strain evidence="1">M14</strain>
        <plasmid evidence="1">pSinB</plasmid>
    </source>
</reference>
<gene>
    <name evidence="1" type="ORF">pSinB_241</name>
</gene>